<keyword evidence="2 4" id="KW-0472">Membrane</keyword>
<dbReference type="InterPro" id="IPR006665">
    <property type="entry name" value="OmpA-like"/>
</dbReference>
<keyword evidence="3" id="KW-0998">Cell outer membrane</keyword>
<dbReference type="InterPro" id="IPR050330">
    <property type="entry name" value="Bact_OuterMem_StrucFunc"/>
</dbReference>
<evidence type="ECO:0000256" key="4">
    <source>
        <dbReference type="PROSITE-ProRule" id="PRU00473"/>
    </source>
</evidence>
<dbReference type="PANTHER" id="PTHR30329:SF21">
    <property type="entry name" value="LIPOPROTEIN YIAD-RELATED"/>
    <property type="match status" value="1"/>
</dbReference>
<evidence type="ECO:0000313" key="7">
    <source>
        <dbReference type="EMBL" id="SDP25093.1"/>
    </source>
</evidence>
<dbReference type="STRING" id="91360.SAMN05660330_02192"/>
<name>A0A1H0R6D6_9BACT</name>
<evidence type="ECO:0000313" key="8">
    <source>
        <dbReference type="Proteomes" id="UP000199073"/>
    </source>
</evidence>
<protein>
    <submittedName>
        <fullName evidence="7">OmpA family protein</fullName>
    </submittedName>
</protein>
<evidence type="ECO:0000256" key="2">
    <source>
        <dbReference type="ARBA" id="ARBA00023136"/>
    </source>
</evidence>
<dbReference type="Proteomes" id="UP000199073">
    <property type="component" value="Unassembled WGS sequence"/>
</dbReference>
<dbReference type="PRINTS" id="PR01021">
    <property type="entry name" value="OMPADOMAIN"/>
</dbReference>
<feature type="domain" description="OmpA-like" evidence="6">
    <location>
        <begin position="87"/>
        <end position="216"/>
    </location>
</feature>
<keyword evidence="8" id="KW-1185">Reference proteome</keyword>
<keyword evidence="5" id="KW-0732">Signal</keyword>
<dbReference type="CDD" id="cd07185">
    <property type="entry name" value="OmpA_C-like"/>
    <property type="match status" value="1"/>
</dbReference>
<reference evidence="7 8" key="1">
    <citation type="submission" date="2016-10" db="EMBL/GenBank/DDBJ databases">
        <authorList>
            <person name="de Groot N.N."/>
        </authorList>
    </citation>
    <scope>NUCLEOTIDE SEQUENCE [LARGE SCALE GENOMIC DNA]</scope>
    <source>
        <strain evidence="7 8">DSM 12130</strain>
    </source>
</reference>
<dbReference type="PANTHER" id="PTHR30329">
    <property type="entry name" value="STATOR ELEMENT OF FLAGELLAR MOTOR COMPLEX"/>
    <property type="match status" value="1"/>
</dbReference>
<dbReference type="OrthoDB" id="9805566at2"/>
<dbReference type="EMBL" id="FNJI01000014">
    <property type="protein sequence ID" value="SDP25093.1"/>
    <property type="molecule type" value="Genomic_DNA"/>
</dbReference>
<dbReference type="SUPFAM" id="SSF103088">
    <property type="entry name" value="OmpA-like"/>
    <property type="match status" value="1"/>
</dbReference>
<dbReference type="GO" id="GO:0009279">
    <property type="term" value="C:cell outer membrane"/>
    <property type="evidence" value="ECO:0007669"/>
    <property type="project" value="UniProtKB-SubCell"/>
</dbReference>
<organism evidence="7 8">
    <name type="scientific">Desulforhopalus singaporensis</name>
    <dbReference type="NCBI Taxonomy" id="91360"/>
    <lineage>
        <taxon>Bacteria</taxon>
        <taxon>Pseudomonadati</taxon>
        <taxon>Thermodesulfobacteriota</taxon>
        <taxon>Desulfobulbia</taxon>
        <taxon>Desulfobulbales</taxon>
        <taxon>Desulfocapsaceae</taxon>
        <taxon>Desulforhopalus</taxon>
    </lineage>
</organism>
<accession>A0A1H0R6D6</accession>
<evidence type="ECO:0000256" key="1">
    <source>
        <dbReference type="ARBA" id="ARBA00004442"/>
    </source>
</evidence>
<dbReference type="Pfam" id="PF00691">
    <property type="entry name" value="OmpA"/>
    <property type="match status" value="1"/>
</dbReference>
<sequence length="231" mass="25173">MNRAAFVFFSLLLAVSAGCSLNKKAHQGEIYKELMSGNGSTSRYTEEFFIIDFDANDRKISCWTTNPNLVDRHEKWETVCFPGSGASSGKYISIETSLLFDFDSSELKQDGDTQRVLDSIVTAIANFESLSTVTVIGYTDEIGSSDYNSRLSLARSKTIGQIIQKLGVDQSIITVIGRGKENPIVSCPDDGGIVNAEQIQCLAPNRRVEIIIEGEVRTAQNSQADAAKLGA</sequence>
<dbReference type="Gene3D" id="3.30.1330.60">
    <property type="entry name" value="OmpA-like domain"/>
    <property type="match status" value="1"/>
</dbReference>
<dbReference type="PROSITE" id="PS51123">
    <property type="entry name" value="OMPA_2"/>
    <property type="match status" value="1"/>
</dbReference>
<proteinExistence type="predicted"/>
<feature type="chain" id="PRO_5011736343" evidence="5">
    <location>
        <begin position="20"/>
        <end position="231"/>
    </location>
</feature>
<evidence type="ECO:0000256" key="5">
    <source>
        <dbReference type="SAM" id="SignalP"/>
    </source>
</evidence>
<gene>
    <name evidence="7" type="ORF">SAMN05660330_02192</name>
</gene>
<dbReference type="InterPro" id="IPR006664">
    <property type="entry name" value="OMP_bac"/>
</dbReference>
<comment type="subcellular location">
    <subcellularLocation>
        <location evidence="1">Cell outer membrane</location>
    </subcellularLocation>
</comment>
<dbReference type="InterPro" id="IPR036737">
    <property type="entry name" value="OmpA-like_sf"/>
</dbReference>
<evidence type="ECO:0000256" key="3">
    <source>
        <dbReference type="ARBA" id="ARBA00023237"/>
    </source>
</evidence>
<evidence type="ECO:0000259" key="6">
    <source>
        <dbReference type="PROSITE" id="PS51123"/>
    </source>
</evidence>
<dbReference type="PROSITE" id="PS51257">
    <property type="entry name" value="PROKAR_LIPOPROTEIN"/>
    <property type="match status" value="1"/>
</dbReference>
<feature type="signal peptide" evidence="5">
    <location>
        <begin position="1"/>
        <end position="19"/>
    </location>
</feature>
<dbReference type="AlphaFoldDB" id="A0A1H0R6D6"/>